<comment type="similarity">
    <text evidence="3">Belongs to the UreF family.</text>
</comment>
<protein>
    <recommendedName>
        <fullName evidence="3">Urease accessory protein UreF</fullName>
    </recommendedName>
</protein>
<dbReference type="InterPro" id="IPR038277">
    <property type="entry name" value="UreF_sf"/>
</dbReference>
<evidence type="ECO:0000256" key="3">
    <source>
        <dbReference type="HAMAP-Rule" id="MF_01385"/>
    </source>
</evidence>
<comment type="subcellular location">
    <subcellularLocation>
        <location evidence="3">Cytoplasm</location>
    </subcellularLocation>
</comment>
<proteinExistence type="inferred from homology"/>
<dbReference type="Pfam" id="PF01730">
    <property type="entry name" value="UreF"/>
    <property type="match status" value="1"/>
</dbReference>
<gene>
    <name evidence="3" type="primary">ureF</name>
    <name evidence="4" type="ORF">SAMN07250955_12141</name>
</gene>
<keyword evidence="3" id="KW-0963">Cytoplasm</keyword>
<dbReference type="RefSeq" id="WP_088563049.1">
    <property type="nucleotide sequence ID" value="NZ_FYEH01000021.1"/>
</dbReference>
<keyword evidence="5" id="KW-1185">Reference proteome</keyword>
<dbReference type="HAMAP" id="MF_01385">
    <property type="entry name" value="UreF"/>
    <property type="match status" value="1"/>
</dbReference>
<dbReference type="PIRSF" id="PIRSF009467">
    <property type="entry name" value="Ureas_acces_UreF"/>
    <property type="match status" value="1"/>
</dbReference>
<dbReference type="Gene3D" id="1.10.4190.10">
    <property type="entry name" value="Urease accessory protein UreF"/>
    <property type="match status" value="1"/>
</dbReference>
<evidence type="ECO:0000313" key="5">
    <source>
        <dbReference type="Proteomes" id="UP000197065"/>
    </source>
</evidence>
<dbReference type="EMBL" id="FYEH01000021">
    <property type="protein sequence ID" value="SNB79536.1"/>
    <property type="molecule type" value="Genomic_DNA"/>
</dbReference>
<comment type="function">
    <text evidence="3">Required for maturation of urease via the functional incorporation of the urease nickel metallocenter.</text>
</comment>
<evidence type="ECO:0000256" key="1">
    <source>
        <dbReference type="ARBA" id="ARBA00022988"/>
    </source>
</evidence>
<organism evidence="4 5">
    <name type="scientific">Arboricoccus pini</name>
    <dbReference type="NCBI Taxonomy" id="1963835"/>
    <lineage>
        <taxon>Bacteria</taxon>
        <taxon>Pseudomonadati</taxon>
        <taxon>Pseudomonadota</taxon>
        <taxon>Alphaproteobacteria</taxon>
        <taxon>Geminicoccales</taxon>
        <taxon>Geminicoccaceae</taxon>
        <taxon>Arboricoccus</taxon>
    </lineage>
</organism>
<comment type="subunit">
    <text evidence="3">UreD, UreF and UreG form a complex that acts as a GTP-hydrolysis-dependent molecular chaperone, activating the urease apoprotein by helping to assemble the nickel containing metallocenter of UreC. The UreE protein probably delivers the nickel.</text>
</comment>
<dbReference type="GO" id="GO:0016151">
    <property type="term" value="F:nickel cation binding"/>
    <property type="evidence" value="ECO:0007669"/>
    <property type="project" value="UniProtKB-UniRule"/>
</dbReference>
<evidence type="ECO:0000256" key="2">
    <source>
        <dbReference type="ARBA" id="ARBA00023186"/>
    </source>
</evidence>
<dbReference type="GO" id="GO:0005737">
    <property type="term" value="C:cytoplasm"/>
    <property type="evidence" value="ECO:0007669"/>
    <property type="project" value="UniProtKB-SubCell"/>
</dbReference>
<accession>A0A212S360</accession>
<sequence length="231" mass="23769">MSETSAMAGKLSLLTALQHGDSQFPGGSFAFSWGLETLQADGHLDRAGFAAFLGGQMTGRWASFDRLFVGHAHAKAGDATALGIDDDLLDAMLVGETQRLGSIRAGGSLLLVHAQLGTPGVASYRRLVLAGEVQGHLPIVQGLVLAGVGLGLMETLLVAAYQTAAAFCSAATRLGLISHLDGQRALLACRAEIAAAADPSLPPLSAATSFTPLADMAMMRHASQSGRLFAS</sequence>
<evidence type="ECO:0000313" key="4">
    <source>
        <dbReference type="EMBL" id="SNB79536.1"/>
    </source>
</evidence>
<dbReference type="Proteomes" id="UP000197065">
    <property type="component" value="Unassembled WGS sequence"/>
</dbReference>
<keyword evidence="1 3" id="KW-0996">Nickel insertion</keyword>
<dbReference type="AlphaFoldDB" id="A0A212S360"/>
<dbReference type="OrthoDB" id="9798772at2"/>
<name>A0A212S360_9PROT</name>
<reference evidence="4 5" key="1">
    <citation type="submission" date="2017-06" db="EMBL/GenBank/DDBJ databases">
        <authorList>
            <person name="Kim H.J."/>
            <person name="Triplett B.A."/>
        </authorList>
    </citation>
    <scope>NUCLEOTIDE SEQUENCE [LARGE SCALE GENOMIC DNA]</scope>
    <source>
        <strain evidence="4 5">B29T1</strain>
    </source>
</reference>
<dbReference type="PANTHER" id="PTHR33620">
    <property type="entry name" value="UREASE ACCESSORY PROTEIN F"/>
    <property type="match status" value="1"/>
</dbReference>
<keyword evidence="2 3" id="KW-0143">Chaperone</keyword>
<dbReference type="InterPro" id="IPR002639">
    <property type="entry name" value="UreF"/>
</dbReference>
<dbReference type="PANTHER" id="PTHR33620:SF1">
    <property type="entry name" value="UREASE ACCESSORY PROTEIN F"/>
    <property type="match status" value="1"/>
</dbReference>